<sequence length="446" mass="51471">MKETSKTVVCRKEHPERLKHPIVIGGGTYLIYEGEIKLHCEHNDILLHGKVEYKLVRYPKVFISGRIISVSDSPSIHDFAYQILIGGRDCGSIVINDSTISSDPEKSFAYGVSRDFFWPIEDTEPDYLLFAIPNMRELFGGELLMDVKGTNTRRSMDRFLISKTNPFLAIDKVEDFKQRFRQLKTDGQYDILYTGRLDLYQQLSFKEFKYIIPVFLSFINGRKAGTIMNAGMVDGRPVFIDFSQETIEPYQYVSSWSSIHFPVFKDIWGKFNELWKDELDRDFLITVIHWYVESNSNAGKLEGSIILMQTALELIFNWLVVEHLRLIDKKSAKRLSAEQKIACILAQLNVPINIPELYNSLSSHLGYDNGPKAITEIRNALVHGNVNKRRKMLIVSSEVTFQTLHLGLWYVELSILFILDYKGLYNNRTSVNKWTDSGERVPWAIK</sequence>
<comment type="caution">
    <text evidence="2">The sequence shown here is derived from an EMBL/GenBank/DDBJ whole genome shotgun (WGS) entry which is preliminary data.</text>
</comment>
<keyword evidence="3" id="KW-1185">Reference proteome</keyword>
<evidence type="ECO:0000313" key="2">
    <source>
        <dbReference type="EMBL" id="MBD1432360.1"/>
    </source>
</evidence>
<dbReference type="EMBL" id="JACOIK010000004">
    <property type="protein sequence ID" value="MBD1432360.1"/>
    <property type="molecule type" value="Genomic_DNA"/>
</dbReference>
<proteinExistence type="predicted"/>
<dbReference type="Proteomes" id="UP000602759">
    <property type="component" value="Unassembled WGS sequence"/>
</dbReference>
<evidence type="ECO:0000259" key="1">
    <source>
        <dbReference type="Pfam" id="PF26308"/>
    </source>
</evidence>
<dbReference type="Pfam" id="PF26308">
    <property type="entry name" value="YopA_M"/>
    <property type="match status" value="1"/>
</dbReference>
<reference evidence="2 3" key="1">
    <citation type="submission" date="2020-08" db="EMBL/GenBank/DDBJ databases">
        <title>Sphingobacterium sp. DN00404 isolated from aquaculture water.</title>
        <authorList>
            <person name="Zhang M."/>
        </authorList>
    </citation>
    <scope>NUCLEOTIDE SEQUENCE [LARGE SCALE GENOMIC DNA]</scope>
    <source>
        <strain evidence="2 3">DN00404</strain>
    </source>
</reference>
<name>A0ABR7YLZ3_9SPHI</name>
<feature type="domain" description="YopA central" evidence="1">
    <location>
        <begin position="123"/>
        <end position="253"/>
    </location>
</feature>
<gene>
    <name evidence="2" type="ORF">H8B06_05950</name>
</gene>
<protein>
    <recommendedName>
        <fullName evidence="1">YopA central domain-containing protein</fullName>
    </recommendedName>
</protein>
<dbReference type="RefSeq" id="WP_190993391.1">
    <property type="nucleotide sequence ID" value="NZ_JACOIK010000004.1"/>
</dbReference>
<evidence type="ECO:0000313" key="3">
    <source>
        <dbReference type="Proteomes" id="UP000602759"/>
    </source>
</evidence>
<dbReference type="InterPro" id="IPR058684">
    <property type="entry name" value="YopA_M"/>
</dbReference>
<organism evidence="2 3">
    <name type="scientific">Sphingobacterium micropteri</name>
    <dbReference type="NCBI Taxonomy" id="2763501"/>
    <lineage>
        <taxon>Bacteria</taxon>
        <taxon>Pseudomonadati</taxon>
        <taxon>Bacteroidota</taxon>
        <taxon>Sphingobacteriia</taxon>
        <taxon>Sphingobacteriales</taxon>
        <taxon>Sphingobacteriaceae</taxon>
        <taxon>Sphingobacterium</taxon>
    </lineage>
</organism>
<accession>A0ABR7YLZ3</accession>